<organism evidence="1 2">
    <name type="scientific">Sunxiuqinia dokdonensis</name>
    <dbReference type="NCBI Taxonomy" id="1409788"/>
    <lineage>
        <taxon>Bacteria</taxon>
        <taxon>Pseudomonadati</taxon>
        <taxon>Bacteroidota</taxon>
        <taxon>Bacteroidia</taxon>
        <taxon>Marinilabiliales</taxon>
        <taxon>Prolixibacteraceae</taxon>
        <taxon>Sunxiuqinia</taxon>
    </lineage>
</organism>
<accession>A0A0L8V3J4</accession>
<evidence type="ECO:0000313" key="1">
    <source>
        <dbReference type="EMBL" id="KOH42984.1"/>
    </source>
</evidence>
<sequence>MIEVKPKISNRSVTLFSSGRTFNSIRKKIKFHQEENKIPSGRK</sequence>
<protein>
    <submittedName>
        <fullName evidence="1">Uncharacterized protein</fullName>
    </submittedName>
</protein>
<proteinExistence type="predicted"/>
<gene>
    <name evidence="1" type="ORF">NC99_42000</name>
</gene>
<dbReference type="EMBL" id="LGIA01000205">
    <property type="protein sequence ID" value="KOH42984.1"/>
    <property type="molecule type" value="Genomic_DNA"/>
</dbReference>
<dbReference type="AlphaFoldDB" id="A0A0L8V3J4"/>
<name>A0A0L8V3J4_9BACT</name>
<evidence type="ECO:0000313" key="2">
    <source>
        <dbReference type="Proteomes" id="UP000036958"/>
    </source>
</evidence>
<comment type="caution">
    <text evidence="1">The sequence shown here is derived from an EMBL/GenBank/DDBJ whole genome shotgun (WGS) entry which is preliminary data.</text>
</comment>
<dbReference type="Proteomes" id="UP000036958">
    <property type="component" value="Unassembled WGS sequence"/>
</dbReference>
<keyword evidence="2" id="KW-1185">Reference proteome</keyword>
<reference evidence="2" key="1">
    <citation type="submission" date="2015-07" db="EMBL/GenBank/DDBJ databases">
        <title>Genome sequencing of Sunxiuqinia dokdonensis strain SK.</title>
        <authorList>
            <person name="Ahn S."/>
            <person name="Kim B.-C."/>
        </authorList>
    </citation>
    <scope>NUCLEOTIDE SEQUENCE [LARGE SCALE GENOMIC DNA]</scope>
    <source>
        <strain evidence="2">SK</strain>
    </source>
</reference>